<dbReference type="InterPro" id="IPR050131">
    <property type="entry name" value="Peptidase_S8_subtilisin-like"/>
</dbReference>
<feature type="active site" description="Charge relay system" evidence="5 6">
    <location>
        <position position="613"/>
    </location>
</feature>
<dbReference type="InterPro" id="IPR026444">
    <property type="entry name" value="Secre_tail"/>
</dbReference>
<gene>
    <name evidence="11" type="ORF">KDA27_09965</name>
</gene>
<accession>A0A956NC62</accession>
<evidence type="ECO:0000259" key="10">
    <source>
        <dbReference type="Pfam" id="PF13860"/>
    </source>
</evidence>
<evidence type="ECO:0000256" key="3">
    <source>
        <dbReference type="ARBA" id="ARBA00022801"/>
    </source>
</evidence>
<evidence type="ECO:0000313" key="12">
    <source>
        <dbReference type="Proteomes" id="UP000739538"/>
    </source>
</evidence>
<feature type="domain" description="Peptidase S8/S53" evidence="9">
    <location>
        <begin position="176"/>
        <end position="375"/>
    </location>
</feature>
<dbReference type="Gene3D" id="1.10.1330.10">
    <property type="entry name" value="Dockerin domain"/>
    <property type="match status" value="1"/>
</dbReference>
<feature type="domain" description="Peptidase S8/S53" evidence="9">
    <location>
        <begin position="511"/>
        <end position="660"/>
    </location>
</feature>
<comment type="similarity">
    <text evidence="1 6">Belongs to the peptidase S8 family.</text>
</comment>
<reference evidence="11" key="2">
    <citation type="journal article" date="2021" name="Microbiome">
        <title>Successional dynamics and alternative stable states in a saline activated sludge microbial community over 9 years.</title>
        <authorList>
            <person name="Wang Y."/>
            <person name="Ye J."/>
            <person name="Ju F."/>
            <person name="Liu L."/>
            <person name="Boyd J.A."/>
            <person name="Deng Y."/>
            <person name="Parks D.H."/>
            <person name="Jiang X."/>
            <person name="Yin X."/>
            <person name="Woodcroft B.J."/>
            <person name="Tyson G.W."/>
            <person name="Hugenholtz P."/>
            <person name="Polz M.F."/>
            <person name="Zhang T."/>
        </authorList>
    </citation>
    <scope>NUCLEOTIDE SEQUENCE</scope>
    <source>
        <strain evidence="11">HKST-UBA02</strain>
    </source>
</reference>
<dbReference type="PRINTS" id="PR00723">
    <property type="entry name" value="SUBTILISIN"/>
</dbReference>
<dbReference type="Proteomes" id="UP000739538">
    <property type="component" value="Unassembled WGS sequence"/>
</dbReference>
<evidence type="ECO:0000256" key="1">
    <source>
        <dbReference type="ARBA" id="ARBA00011073"/>
    </source>
</evidence>
<feature type="region of interest" description="Disordered" evidence="7">
    <location>
        <begin position="543"/>
        <end position="579"/>
    </location>
</feature>
<evidence type="ECO:0000256" key="6">
    <source>
        <dbReference type="PROSITE-ProRule" id="PRU01240"/>
    </source>
</evidence>
<dbReference type="Gene3D" id="2.60.40.4070">
    <property type="match status" value="1"/>
</dbReference>
<feature type="active site" description="Charge relay system" evidence="5 6">
    <location>
        <position position="247"/>
    </location>
</feature>
<dbReference type="NCBIfam" id="TIGR04183">
    <property type="entry name" value="Por_Secre_tail"/>
    <property type="match status" value="1"/>
</dbReference>
<dbReference type="Pfam" id="PF13860">
    <property type="entry name" value="FlgD_ig"/>
    <property type="match status" value="1"/>
</dbReference>
<dbReference type="InterPro" id="IPR025965">
    <property type="entry name" value="FlgD/Vpr_Ig-like"/>
</dbReference>
<dbReference type="GO" id="GO:0004252">
    <property type="term" value="F:serine-type endopeptidase activity"/>
    <property type="evidence" value="ECO:0007669"/>
    <property type="project" value="UniProtKB-UniRule"/>
</dbReference>
<dbReference type="InterPro" id="IPR015500">
    <property type="entry name" value="Peptidase_S8_subtilisin-rel"/>
</dbReference>
<evidence type="ECO:0000256" key="2">
    <source>
        <dbReference type="ARBA" id="ARBA00022670"/>
    </source>
</evidence>
<dbReference type="InterPro" id="IPR000209">
    <property type="entry name" value="Peptidase_S8/S53_dom"/>
</dbReference>
<organism evidence="11 12">
    <name type="scientific">Eiseniibacteriota bacterium</name>
    <dbReference type="NCBI Taxonomy" id="2212470"/>
    <lineage>
        <taxon>Bacteria</taxon>
        <taxon>Candidatus Eiseniibacteriota</taxon>
    </lineage>
</organism>
<feature type="chain" id="PRO_5037307734" evidence="8">
    <location>
        <begin position="35"/>
        <end position="976"/>
    </location>
</feature>
<proteinExistence type="inferred from homology"/>
<dbReference type="InterPro" id="IPR023828">
    <property type="entry name" value="Peptidase_S8_Ser-AS"/>
</dbReference>
<dbReference type="SUPFAM" id="SSF52743">
    <property type="entry name" value="Subtilisin-like"/>
    <property type="match status" value="1"/>
</dbReference>
<dbReference type="Gene3D" id="2.60.120.1290">
    <property type="match status" value="1"/>
</dbReference>
<reference evidence="11" key="1">
    <citation type="submission" date="2020-04" db="EMBL/GenBank/DDBJ databases">
        <authorList>
            <person name="Zhang T."/>
        </authorList>
    </citation>
    <scope>NUCLEOTIDE SEQUENCE</scope>
    <source>
        <strain evidence="11">HKST-UBA02</strain>
    </source>
</reference>
<keyword evidence="8" id="KW-0732">Signal</keyword>
<sequence length="976" mass="103662">MIRRPIRFRFWPARPWSFGLSLVAALFLARAASAENESSLRTLGAERIEAMSASAKTKLDPGILFAVAQSRESAEDLEVVGRRLAIYGSSPADLVFPVLIQSDLTDAELADLGAKPRTRAGDIVTAMVAEADLDRIGSHPLVHAIEGSYRMATNLDQSLDAIGATTVNVPPTGFAGDGVLFGLLDDGIDITHDDFKDDSGGSRILYIWDQEKETGTPPSFGYGSEYTKNDIDSGQVDLNDFSNDFGHGSHVAGIAVGDGSAGSASGTYRGIAWQADIIAVKNWGCDLFCYGGAPWQELFGGGTTVESVDALKYFAQKARELSRRIVINQSQGVTMGPHDGSSLFETAYNSFIAQNDLLVVVAAGNDQTSAWHSVANVGAGQTQTFTARHQNDPDTGAPHFLLRFELWWDPGDQFEVTVVSPDGNSLVLPLDTSSSQSPVRSQGLGNDTVYLYTTQSYPGNGQGNAWVMLTAAEYPDPITLGNWQVRVRSVNNSAGPVHYYGERGQYGLTVSNPSLDSNIGMPASAENVISVASFNTRFRWPTRTGFQQAPDSNPLGAVSSFSSNGPRRGKSGPDKPDLAAPGMWIASAMAARSAPEARYQINDGEHVVLAGTSMAAPHVAGTIALMLQKDPTLTRAQVKQILVDTADDGGQGWTKTLGWGKLRADGAVNAVAGGTGNCDLPGDANQDEHVDVLDVVATVNHILGRALLDTDGQDCADIDGVSGITAGDLGAIVTRIMAQPRPEAMLLAAAETPGSLEWGEDADESAYRLLLAPDELGVVSFAFTLPRGFELDGAPVLANARTGAVLDWSAGIGVYKVVAYDPAGRTLAHGEEPVRIELPLVRMWDGDQTVADSRILSLQASDPGGQKLVLASQPTLGALAGSGEVRVARLSSFPNPMQDVTRIRYELALGEHVDVDIVDASGRRIRRLASGTQLGGAHTLNWDGRDDSGSVVPAGVYFVRLETESGVDSRKIQIVR</sequence>
<evidence type="ECO:0000256" key="7">
    <source>
        <dbReference type="SAM" id="MobiDB-lite"/>
    </source>
</evidence>
<protein>
    <submittedName>
        <fullName evidence="11">S8 family serine peptidase</fullName>
    </submittedName>
</protein>
<dbReference type="AlphaFoldDB" id="A0A956NC62"/>
<feature type="signal peptide" evidence="8">
    <location>
        <begin position="1"/>
        <end position="34"/>
    </location>
</feature>
<evidence type="ECO:0000256" key="4">
    <source>
        <dbReference type="ARBA" id="ARBA00022825"/>
    </source>
</evidence>
<feature type="domain" description="FlgD/Vpr Ig-like" evidence="10">
    <location>
        <begin position="912"/>
        <end position="965"/>
    </location>
</feature>
<dbReference type="InterPro" id="IPR022398">
    <property type="entry name" value="Peptidase_S8_His-AS"/>
</dbReference>
<dbReference type="Pfam" id="PF00082">
    <property type="entry name" value="Peptidase_S8"/>
    <property type="match status" value="2"/>
</dbReference>
<keyword evidence="4 6" id="KW-0720">Serine protease</keyword>
<dbReference type="EMBL" id="JAGQHS010000042">
    <property type="protein sequence ID" value="MCA9756117.1"/>
    <property type="molecule type" value="Genomic_DNA"/>
</dbReference>
<dbReference type="PROSITE" id="PS00137">
    <property type="entry name" value="SUBTILASE_HIS"/>
    <property type="match status" value="1"/>
</dbReference>
<dbReference type="PROSITE" id="PS00138">
    <property type="entry name" value="SUBTILASE_SER"/>
    <property type="match status" value="1"/>
</dbReference>
<dbReference type="SUPFAM" id="SSF63446">
    <property type="entry name" value="Type I dockerin domain"/>
    <property type="match status" value="1"/>
</dbReference>
<dbReference type="PANTHER" id="PTHR43806:SF11">
    <property type="entry name" value="CEREVISIN-RELATED"/>
    <property type="match status" value="1"/>
</dbReference>
<name>A0A956NC62_UNCEI</name>
<evidence type="ECO:0000256" key="5">
    <source>
        <dbReference type="PIRSR" id="PIRSR615500-1"/>
    </source>
</evidence>
<feature type="active site" description="Charge relay system" evidence="5 6">
    <location>
        <position position="185"/>
    </location>
</feature>
<dbReference type="PROSITE" id="PS51892">
    <property type="entry name" value="SUBTILASE"/>
    <property type="match status" value="1"/>
</dbReference>
<dbReference type="GO" id="GO:0006508">
    <property type="term" value="P:proteolysis"/>
    <property type="evidence" value="ECO:0007669"/>
    <property type="project" value="UniProtKB-KW"/>
</dbReference>
<evidence type="ECO:0000313" key="11">
    <source>
        <dbReference type="EMBL" id="MCA9756117.1"/>
    </source>
</evidence>
<comment type="caution">
    <text evidence="11">The sequence shown here is derived from an EMBL/GenBank/DDBJ whole genome shotgun (WGS) entry which is preliminary data.</text>
</comment>
<evidence type="ECO:0000256" key="8">
    <source>
        <dbReference type="SAM" id="SignalP"/>
    </source>
</evidence>
<dbReference type="Gene3D" id="3.40.50.200">
    <property type="entry name" value="Peptidase S8/S53 domain"/>
    <property type="match status" value="1"/>
</dbReference>
<keyword evidence="2 6" id="KW-0645">Protease</keyword>
<dbReference type="PANTHER" id="PTHR43806">
    <property type="entry name" value="PEPTIDASE S8"/>
    <property type="match status" value="1"/>
</dbReference>
<evidence type="ECO:0000259" key="9">
    <source>
        <dbReference type="Pfam" id="PF00082"/>
    </source>
</evidence>
<dbReference type="InterPro" id="IPR036852">
    <property type="entry name" value="Peptidase_S8/S53_dom_sf"/>
</dbReference>
<dbReference type="InterPro" id="IPR036439">
    <property type="entry name" value="Dockerin_dom_sf"/>
</dbReference>
<dbReference type="GO" id="GO:0000272">
    <property type="term" value="P:polysaccharide catabolic process"/>
    <property type="evidence" value="ECO:0007669"/>
    <property type="project" value="InterPro"/>
</dbReference>
<keyword evidence="3 6" id="KW-0378">Hydrolase</keyword>